<evidence type="ECO:0000256" key="1">
    <source>
        <dbReference type="SAM" id="MobiDB-lite"/>
    </source>
</evidence>
<dbReference type="Proteomes" id="UP000521943">
    <property type="component" value="Unassembled WGS sequence"/>
</dbReference>
<feature type="compositionally biased region" description="Low complexity" evidence="1">
    <location>
        <begin position="378"/>
        <end position="393"/>
    </location>
</feature>
<dbReference type="CDD" id="cd00161">
    <property type="entry name" value="beta-trefoil_Ricin-like"/>
    <property type="match status" value="1"/>
</dbReference>
<name>A0A8H6I199_9AGAR</name>
<accession>A0A8H6I199</accession>
<comment type="caution">
    <text evidence="4">The sequence shown here is derived from an EMBL/GenBank/DDBJ whole genome shotgun (WGS) entry which is preliminary data.</text>
</comment>
<dbReference type="AlphaFoldDB" id="A0A8H6I199"/>
<dbReference type="SMART" id="SM00458">
    <property type="entry name" value="RICIN"/>
    <property type="match status" value="1"/>
</dbReference>
<evidence type="ECO:0000313" key="5">
    <source>
        <dbReference type="Proteomes" id="UP000521943"/>
    </source>
</evidence>
<dbReference type="OrthoDB" id="2564904at2759"/>
<keyword evidence="2" id="KW-0732">Signal</keyword>
<evidence type="ECO:0000259" key="3">
    <source>
        <dbReference type="SMART" id="SM00458"/>
    </source>
</evidence>
<reference evidence="4 5" key="1">
    <citation type="submission" date="2020-07" db="EMBL/GenBank/DDBJ databases">
        <title>Comparative genomics of pyrophilous fungi reveals a link between fire events and developmental genes.</title>
        <authorList>
            <consortium name="DOE Joint Genome Institute"/>
            <person name="Steindorff A.S."/>
            <person name="Carver A."/>
            <person name="Calhoun S."/>
            <person name="Stillman K."/>
            <person name="Liu H."/>
            <person name="Lipzen A."/>
            <person name="Pangilinan J."/>
            <person name="Labutti K."/>
            <person name="Bruns T.D."/>
            <person name="Grigoriev I.V."/>
        </authorList>
    </citation>
    <scope>NUCLEOTIDE SEQUENCE [LARGE SCALE GENOMIC DNA]</scope>
    <source>
        <strain evidence="4 5">CBS 144469</strain>
    </source>
</reference>
<feature type="chain" id="PRO_5034047373" evidence="2">
    <location>
        <begin position="24"/>
        <end position="431"/>
    </location>
</feature>
<evidence type="ECO:0000256" key="2">
    <source>
        <dbReference type="SAM" id="SignalP"/>
    </source>
</evidence>
<keyword evidence="5" id="KW-1185">Reference proteome</keyword>
<dbReference type="InterPro" id="IPR000772">
    <property type="entry name" value="Ricin_B_lectin"/>
</dbReference>
<feature type="region of interest" description="Disordered" evidence="1">
    <location>
        <begin position="369"/>
        <end position="431"/>
    </location>
</feature>
<dbReference type="EMBL" id="JACGCI010000024">
    <property type="protein sequence ID" value="KAF6756834.1"/>
    <property type="molecule type" value="Genomic_DNA"/>
</dbReference>
<dbReference type="PROSITE" id="PS50231">
    <property type="entry name" value="RICIN_B_LECTIN"/>
    <property type="match status" value="1"/>
</dbReference>
<dbReference type="InterPro" id="IPR035992">
    <property type="entry name" value="Ricin_B-like_lectins"/>
</dbReference>
<sequence>MLGNKFVGLVAVAALLAVTPASAQVPEFKGQLLLQPALSNNKCLTATSDSNGAAVVIQTCTGAASQKWTFTGGTVKVFSNKCLDVTDGVNKDGQKLQIWTCASNNANQQWYYNKWDNNLSWTGKGKCVDLPDGNLSDGNRLQIWGCWNKNTNQIWDTGYRTDALPDKSQDGQYGTNKCGTNSDQGKNCQTAFINSASDFCLWAPPWKATIGDSEQEAIAWCTKSGRGTRTIPQGTLKGVHFVKTPDYVQITGTGDFTKMNIPAGDSGGELDNRGADGKGNPIGGLVFGNSFGSNLQYHEWTSFISDKEFCFRACVGPKAKSLCNHIYDVMGCWWNMPANYNAGVYEDCVGDSAQPMGVYGTSTWYQGQNPTPAAHPAPKSSSCKPVPSVSVSPLRRRGEDGAPGFAKRHIDSRGPHPVAVAFPGATPPPQA</sequence>
<evidence type="ECO:0000313" key="4">
    <source>
        <dbReference type="EMBL" id="KAF6756834.1"/>
    </source>
</evidence>
<proteinExistence type="predicted"/>
<feature type="domain" description="Ricin B lectin" evidence="3">
    <location>
        <begin position="29"/>
        <end position="158"/>
    </location>
</feature>
<feature type="signal peptide" evidence="2">
    <location>
        <begin position="1"/>
        <end position="23"/>
    </location>
</feature>
<organism evidence="4 5">
    <name type="scientific">Ephemerocybe angulata</name>
    <dbReference type="NCBI Taxonomy" id="980116"/>
    <lineage>
        <taxon>Eukaryota</taxon>
        <taxon>Fungi</taxon>
        <taxon>Dikarya</taxon>
        <taxon>Basidiomycota</taxon>
        <taxon>Agaricomycotina</taxon>
        <taxon>Agaricomycetes</taxon>
        <taxon>Agaricomycetidae</taxon>
        <taxon>Agaricales</taxon>
        <taxon>Agaricineae</taxon>
        <taxon>Psathyrellaceae</taxon>
        <taxon>Ephemerocybe</taxon>
    </lineage>
</organism>
<dbReference type="Gene3D" id="2.80.10.50">
    <property type="match status" value="2"/>
</dbReference>
<protein>
    <submittedName>
        <fullName evidence="4">Macrofage activating glycoprotein</fullName>
    </submittedName>
</protein>
<gene>
    <name evidence="4" type="ORF">DFP72DRAFT_261804</name>
</gene>
<dbReference type="Pfam" id="PF00652">
    <property type="entry name" value="Ricin_B_lectin"/>
    <property type="match status" value="1"/>
</dbReference>
<dbReference type="SUPFAM" id="SSF50370">
    <property type="entry name" value="Ricin B-like lectins"/>
    <property type="match status" value="1"/>
</dbReference>